<keyword evidence="3" id="KW-1185">Reference proteome</keyword>
<keyword evidence="2" id="KW-0378">Hydrolase</keyword>
<dbReference type="GO" id="GO:0016787">
    <property type="term" value="F:hydrolase activity"/>
    <property type="evidence" value="ECO:0007669"/>
    <property type="project" value="UniProtKB-KW"/>
</dbReference>
<evidence type="ECO:0000313" key="3">
    <source>
        <dbReference type="Proteomes" id="UP001595916"/>
    </source>
</evidence>
<dbReference type="RefSeq" id="WP_379787189.1">
    <property type="nucleotide sequence ID" value="NZ_JBHSHL010000003.1"/>
</dbReference>
<protein>
    <submittedName>
        <fullName evidence="2">Serine hydrolase</fullName>
    </submittedName>
</protein>
<dbReference type="Pfam" id="PF13354">
    <property type="entry name" value="Beta-lactamase2"/>
    <property type="match status" value="1"/>
</dbReference>
<evidence type="ECO:0000313" key="2">
    <source>
        <dbReference type="EMBL" id="MFC4803739.1"/>
    </source>
</evidence>
<comment type="caution">
    <text evidence="2">The sequence shown here is derived from an EMBL/GenBank/DDBJ whole genome shotgun (WGS) entry which is preliminary data.</text>
</comment>
<evidence type="ECO:0000259" key="1">
    <source>
        <dbReference type="Pfam" id="PF13354"/>
    </source>
</evidence>
<dbReference type="PANTHER" id="PTHR35333:SF3">
    <property type="entry name" value="BETA-LACTAMASE-TYPE TRANSPEPTIDASE FOLD CONTAINING PROTEIN"/>
    <property type="match status" value="1"/>
</dbReference>
<dbReference type="InterPro" id="IPR012338">
    <property type="entry name" value="Beta-lactam/transpept-like"/>
</dbReference>
<reference evidence="3" key="1">
    <citation type="journal article" date="2019" name="Int. J. Syst. Evol. Microbiol.">
        <title>The Global Catalogue of Microorganisms (GCM) 10K type strain sequencing project: providing services to taxonomists for standard genome sequencing and annotation.</title>
        <authorList>
            <consortium name="The Broad Institute Genomics Platform"/>
            <consortium name="The Broad Institute Genome Sequencing Center for Infectious Disease"/>
            <person name="Wu L."/>
            <person name="Ma J."/>
        </authorList>
    </citation>
    <scope>NUCLEOTIDE SEQUENCE [LARGE SCALE GENOMIC DNA]</scope>
    <source>
        <strain evidence="3">CCUG 46385</strain>
    </source>
</reference>
<dbReference type="Proteomes" id="UP001595916">
    <property type="component" value="Unassembled WGS sequence"/>
</dbReference>
<gene>
    <name evidence="2" type="ORF">ACFO4R_01460</name>
</gene>
<accession>A0ABV9QIE8</accession>
<feature type="domain" description="Beta-lactamase class A catalytic" evidence="1">
    <location>
        <begin position="26"/>
        <end position="233"/>
    </location>
</feature>
<dbReference type="SUPFAM" id="SSF56601">
    <property type="entry name" value="beta-lactamase/transpeptidase-like"/>
    <property type="match status" value="1"/>
</dbReference>
<organism evidence="2 3">
    <name type="scientific">Filifactor villosus</name>
    <dbReference type="NCBI Taxonomy" id="29374"/>
    <lineage>
        <taxon>Bacteria</taxon>
        <taxon>Bacillati</taxon>
        <taxon>Bacillota</taxon>
        <taxon>Clostridia</taxon>
        <taxon>Peptostreptococcales</taxon>
        <taxon>Filifactoraceae</taxon>
        <taxon>Filifactor</taxon>
    </lineage>
</organism>
<dbReference type="InterPro" id="IPR045155">
    <property type="entry name" value="Beta-lactam_cat"/>
</dbReference>
<name>A0ABV9QIE8_9FIRM</name>
<dbReference type="EMBL" id="JBHSHL010000003">
    <property type="protein sequence ID" value="MFC4803739.1"/>
    <property type="molecule type" value="Genomic_DNA"/>
</dbReference>
<dbReference type="PANTHER" id="PTHR35333">
    <property type="entry name" value="BETA-LACTAMASE"/>
    <property type="match status" value="1"/>
</dbReference>
<proteinExistence type="predicted"/>
<dbReference type="InterPro" id="IPR000871">
    <property type="entry name" value="Beta-lactam_class-A"/>
</dbReference>
<dbReference type="Gene3D" id="3.40.710.10">
    <property type="entry name" value="DD-peptidase/beta-lactamase superfamily"/>
    <property type="match status" value="1"/>
</dbReference>
<sequence length="262" mass="29907">MKKQSLENILERVKKRSEERGLEYSLVIEDQANGENIRLNADKVHVSASTIKIPVMMTILEQEGRGFSLDDRLKLTDENKVDFSVVTEIGREEYTIKEYMTWMMTESCNASANVLIDFIGYEAVRQTIERAGMTNTLLQRKMMDVEAGRQGRDNFTTAEDMAKLIKAMYFSHGFDKKACVQGLELMKQCRNRNLLLRYIPEPVEFAHKSGGLDEVSHDVGIFLYRTPVIVAALITNSVYEEDNIDRVSALGHLGRDLWEEGL</sequence>